<dbReference type="Pfam" id="PF17668">
    <property type="entry name" value="Acetyltransf_17"/>
    <property type="match status" value="1"/>
</dbReference>
<dbReference type="Gene3D" id="3.40.630.30">
    <property type="match status" value="2"/>
</dbReference>
<dbReference type="InterPro" id="IPR051554">
    <property type="entry name" value="Acetyltransferase_Eis"/>
</dbReference>
<dbReference type="PANTHER" id="PTHR37817">
    <property type="entry name" value="N-ACETYLTRANSFERASE EIS"/>
    <property type="match status" value="1"/>
</dbReference>
<dbReference type="EMBL" id="CTRP01000010">
    <property type="protein sequence ID" value="CQR72326.1"/>
    <property type="molecule type" value="Genomic_DNA"/>
</dbReference>
<dbReference type="RefSeq" id="WP_021167044.1">
    <property type="nucleotide sequence ID" value="NZ_CTRP01000010.1"/>
</dbReference>
<name>A0A0U1KY78_9FIRM</name>
<gene>
    <name evidence="2" type="ORF">SpAn4DRAFT_2786</name>
</gene>
<keyword evidence="3" id="KW-1185">Reference proteome</keyword>
<dbReference type="Gene3D" id="3.30.1050.10">
    <property type="entry name" value="SCP2 sterol-binding domain"/>
    <property type="match status" value="1"/>
</dbReference>
<dbReference type="Pfam" id="PF13530">
    <property type="entry name" value="SCP2_2"/>
    <property type="match status" value="1"/>
</dbReference>
<proteinExistence type="predicted"/>
<dbReference type="GO" id="GO:0030649">
    <property type="term" value="P:aminoglycoside antibiotic catabolic process"/>
    <property type="evidence" value="ECO:0007669"/>
    <property type="project" value="TreeGrafter"/>
</dbReference>
<keyword evidence="2" id="KW-0808">Transferase</keyword>
<dbReference type="InterPro" id="IPR041380">
    <property type="entry name" value="Acetyltransf_17"/>
</dbReference>
<accession>A0A0U1KY78</accession>
<organism evidence="2 3">
    <name type="scientific">Sporomusa ovata</name>
    <dbReference type="NCBI Taxonomy" id="2378"/>
    <lineage>
        <taxon>Bacteria</taxon>
        <taxon>Bacillati</taxon>
        <taxon>Bacillota</taxon>
        <taxon>Negativicutes</taxon>
        <taxon>Selenomonadales</taxon>
        <taxon>Sporomusaceae</taxon>
        <taxon>Sporomusa</taxon>
    </lineage>
</organism>
<dbReference type="SUPFAM" id="SSF55729">
    <property type="entry name" value="Acyl-CoA N-acyltransferases (Nat)"/>
    <property type="match status" value="1"/>
</dbReference>
<dbReference type="InterPro" id="IPR025559">
    <property type="entry name" value="Eis_dom"/>
</dbReference>
<evidence type="ECO:0000313" key="3">
    <source>
        <dbReference type="Proteomes" id="UP000049855"/>
    </source>
</evidence>
<evidence type="ECO:0000313" key="2">
    <source>
        <dbReference type="EMBL" id="CQR72326.1"/>
    </source>
</evidence>
<dbReference type="InterPro" id="IPR036527">
    <property type="entry name" value="SCP2_sterol-bd_dom_sf"/>
</dbReference>
<dbReference type="PANTHER" id="PTHR37817:SF1">
    <property type="entry name" value="N-ACETYLTRANSFERASE EIS"/>
    <property type="match status" value="1"/>
</dbReference>
<dbReference type="Pfam" id="PF13527">
    <property type="entry name" value="Acetyltransf_9"/>
    <property type="match status" value="1"/>
</dbReference>
<dbReference type="PROSITE" id="PS51186">
    <property type="entry name" value="GNAT"/>
    <property type="match status" value="1"/>
</dbReference>
<evidence type="ECO:0000259" key="1">
    <source>
        <dbReference type="PROSITE" id="PS51186"/>
    </source>
</evidence>
<dbReference type="Proteomes" id="UP000049855">
    <property type="component" value="Unassembled WGS sequence"/>
</dbReference>
<dbReference type="AlphaFoldDB" id="A0A0U1KY78"/>
<reference evidence="3" key="1">
    <citation type="submission" date="2015-03" db="EMBL/GenBank/DDBJ databases">
        <authorList>
            <person name="Nijsse Bart"/>
        </authorList>
    </citation>
    <scope>NUCLEOTIDE SEQUENCE [LARGE SCALE GENOMIC DNA]</scope>
</reference>
<dbReference type="InterPro" id="IPR016181">
    <property type="entry name" value="Acyl_CoA_acyltransferase"/>
</dbReference>
<dbReference type="SUPFAM" id="SSF55718">
    <property type="entry name" value="SCP-like"/>
    <property type="match status" value="1"/>
</dbReference>
<feature type="domain" description="N-acetyltransferase" evidence="1">
    <location>
        <begin position="2"/>
        <end position="157"/>
    </location>
</feature>
<dbReference type="GO" id="GO:0034069">
    <property type="term" value="F:aminoglycoside N-acetyltransferase activity"/>
    <property type="evidence" value="ECO:0007669"/>
    <property type="project" value="TreeGrafter"/>
</dbReference>
<dbReference type="InterPro" id="IPR000182">
    <property type="entry name" value="GNAT_dom"/>
</dbReference>
<sequence length="418" mass="48593">MSMIRLLTENEITDFVNIVFNAYPKVFDPSEENRRKINKRFTGIQTSNPSQNFYGLYREGQMLGGMQLHNFIMKLLSIKIPVGGVGSVAVDFLHKKENVCKELITYFLNHYRNRGYGMVALYPFRPNFYKRMGFGYGSKMNRYKTKPAFLPEEKAARKEMFYLSIKDINDMVECHNRLVDTTHGMIEKTAIMVEKIFDDPENRVVGYKQDGKLRAYLVYRFVSDDDKRFLIYDMYIEEIIYENAQTLKILLAFLRSQADQVRDIIIDTHDEYFHYLLSDPRNGSNNFLGTLSHESNLQGLGIMYRVVNVTKIFESLHNHNFGGQNCKMRLSINDDFLSCNNTSITIQFQEGIAEIKESEDYEVEVSFDISGFSSLIMGTVNFNTLYRYGLAKISDKGYIGIINKIFMTDEKPKCTVRF</sequence>
<protein>
    <submittedName>
        <fullName evidence="2">Acetyltransferase, GNAT family</fullName>
    </submittedName>
</protein>